<dbReference type="EMBL" id="PYGJ01000003">
    <property type="protein sequence ID" value="PSL20419.1"/>
    <property type="molecule type" value="Genomic_DNA"/>
</dbReference>
<dbReference type="Gene3D" id="3.40.190.10">
    <property type="entry name" value="Periplasmic binding protein-like II"/>
    <property type="match status" value="2"/>
</dbReference>
<name>A0A2P8FFD0_9RHOB</name>
<evidence type="ECO:0000256" key="1">
    <source>
        <dbReference type="SAM" id="Coils"/>
    </source>
</evidence>
<dbReference type="Proteomes" id="UP000240418">
    <property type="component" value="Unassembled WGS sequence"/>
</dbReference>
<protein>
    <submittedName>
        <fullName evidence="3">TRAP-type uncharacterized transport system substrate-binding protein</fullName>
    </submittedName>
</protein>
<proteinExistence type="predicted"/>
<dbReference type="PANTHER" id="PTHR42941">
    <property type="entry name" value="SLL1037 PROTEIN"/>
    <property type="match status" value="1"/>
</dbReference>
<evidence type="ECO:0000256" key="2">
    <source>
        <dbReference type="SAM" id="Phobius"/>
    </source>
</evidence>
<dbReference type="PANTHER" id="PTHR42941:SF1">
    <property type="entry name" value="SLL1037 PROTEIN"/>
    <property type="match status" value="1"/>
</dbReference>
<keyword evidence="4" id="KW-1185">Reference proteome</keyword>
<keyword evidence="2" id="KW-0812">Transmembrane</keyword>
<dbReference type="Pfam" id="PF16868">
    <property type="entry name" value="NMT1_3"/>
    <property type="match status" value="1"/>
</dbReference>
<keyword evidence="1" id="KW-0175">Coiled coil</keyword>
<dbReference type="SUPFAM" id="SSF53850">
    <property type="entry name" value="Periplasmic binding protein-like II"/>
    <property type="match status" value="1"/>
</dbReference>
<feature type="coiled-coil region" evidence="1">
    <location>
        <begin position="355"/>
        <end position="384"/>
    </location>
</feature>
<keyword evidence="2" id="KW-0472">Membrane</keyword>
<feature type="transmembrane region" description="Helical" evidence="2">
    <location>
        <begin position="318"/>
        <end position="343"/>
    </location>
</feature>
<dbReference type="InterPro" id="IPR011852">
    <property type="entry name" value="TRAP_TAXI"/>
</dbReference>
<dbReference type="RefSeq" id="WP_165798824.1">
    <property type="nucleotide sequence ID" value="NZ_PYGJ01000003.1"/>
</dbReference>
<comment type="caution">
    <text evidence="3">The sequence shown here is derived from an EMBL/GenBank/DDBJ whole genome shotgun (WGS) entry which is preliminary data.</text>
</comment>
<organism evidence="3 4">
    <name type="scientific">Shimia abyssi</name>
    <dbReference type="NCBI Taxonomy" id="1662395"/>
    <lineage>
        <taxon>Bacteria</taxon>
        <taxon>Pseudomonadati</taxon>
        <taxon>Pseudomonadota</taxon>
        <taxon>Alphaproteobacteria</taxon>
        <taxon>Rhodobacterales</taxon>
        <taxon>Roseobacteraceae</taxon>
    </lineage>
</organism>
<keyword evidence="2" id="KW-1133">Transmembrane helix</keyword>
<dbReference type="AlphaFoldDB" id="A0A2P8FFD0"/>
<reference evidence="3 4" key="1">
    <citation type="submission" date="2018-03" db="EMBL/GenBank/DDBJ databases">
        <title>Genomic Encyclopedia of Archaeal and Bacterial Type Strains, Phase II (KMG-II): from individual species to whole genera.</title>
        <authorList>
            <person name="Goeker M."/>
        </authorList>
    </citation>
    <scope>NUCLEOTIDE SEQUENCE [LARGE SCALE GENOMIC DNA]</scope>
    <source>
        <strain evidence="3 4">DSM 100673</strain>
    </source>
</reference>
<gene>
    <name evidence="3" type="ORF">CLV88_10360</name>
</gene>
<sequence length="420" mass="46986">MRMWIGLTTALLVAFVISVFVLLVPPKELTFAAGPQGGAYAAFADRYREILARDDIEVEIIHTNGSGDNARLLASGEADVAILQGGIDVPGGTAEAIGGIFFEPMMFMVRTAENIPKNPAHWRNLRITSGTPGSGTAAAFEDFQQAVGLDPERNFHLGLPYSEAIDALLQGDVHVAAFITTVDSPYLEQAYASPEISLLPLDYVDAISRRLSYATVTTVPSGAISLHPVIPARPLEVLALEARLAIEPDLHPALINRLTLAAKELHTQRDIITERDTFPTVDGTDMDINTVARQLIEVGPSTWNQWLPYWLAAQLNRMLLLILPVLLIFVPLFRILPSLYAYFMGWRVWQHYPQIRDIEDDLERQQDDENLMEMDRELVEMDERISRLRLPAAYRQAAYQARLHIDLVRSRINARRQTGR</sequence>
<evidence type="ECO:0000313" key="3">
    <source>
        <dbReference type="EMBL" id="PSL20419.1"/>
    </source>
</evidence>
<evidence type="ECO:0000313" key="4">
    <source>
        <dbReference type="Proteomes" id="UP000240418"/>
    </source>
</evidence>
<accession>A0A2P8FFD0</accession>